<name>A0A976FNU6_BRELC</name>
<organism evidence="1 2">
    <name type="scientific">Bremia lactucae</name>
    <name type="common">Lettuce downy mildew</name>
    <dbReference type="NCBI Taxonomy" id="4779"/>
    <lineage>
        <taxon>Eukaryota</taxon>
        <taxon>Sar</taxon>
        <taxon>Stramenopiles</taxon>
        <taxon>Oomycota</taxon>
        <taxon>Peronosporomycetes</taxon>
        <taxon>Peronosporales</taxon>
        <taxon>Peronosporaceae</taxon>
        <taxon>Bremia</taxon>
    </lineage>
</organism>
<comment type="caution">
    <text evidence="1">The sequence shown here is derived from an EMBL/GenBank/DDBJ whole genome shotgun (WGS) entry which is preliminary data.</text>
</comment>
<proteinExistence type="predicted"/>
<dbReference type="RefSeq" id="XP_067819350.1">
    <property type="nucleotide sequence ID" value="XM_067962857.1"/>
</dbReference>
<protein>
    <submittedName>
        <fullName evidence="1">Uncharacterized protein</fullName>
    </submittedName>
</protein>
<reference evidence="1 2" key="1">
    <citation type="journal article" date="2021" name="Genome Biol.">
        <title>AFLAP: assembly-free linkage analysis pipeline using k-mers from genome sequencing data.</title>
        <authorList>
            <person name="Fletcher K."/>
            <person name="Zhang L."/>
            <person name="Gil J."/>
            <person name="Han R."/>
            <person name="Cavanaugh K."/>
            <person name="Michelmore R."/>
        </authorList>
    </citation>
    <scope>NUCLEOTIDE SEQUENCE [LARGE SCALE GENOMIC DNA]</scope>
    <source>
        <strain evidence="1 2">SF5</strain>
    </source>
</reference>
<evidence type="ECO:0000313" key="2">
    <source>
        <dbReference type="Proteomes" id="UP000294530"/>
    </source>
</evidence>
<dbReference type="EMBL" id="SHOA02000007">
    <property type="protein sequence ID" value="TDH69851.1"/>
    <property type="molecule type" value="Genomic_DNA"/>
</dbReference>
<keyword evidence="2" id="KW-1185">Reference proteome</keyword>
<gene>
    <name evidence="1" type="ORF">CCR75_004771</name>
</gene>
<accession>A0A976FNU6</accession>
<dbReference type="Proteomes" id="UP000294530">
    <property type="component" value="Unassembled WGS sequence"/>
</dbReference>
<evidence type="ECO:0000313" key="1">
    <source>
        <dbReference type="EMBL" id="TDH69851.1"/>
    </source>
</evidence>
<dbReference type="KEGG" id="blac:94348528"/>
<sequence length="64" mass="7368">MANWSEKIKKNDQASNPRLRSWPVAVHFNSPRVSQLDYHELFSCPHVMAKLSSVACFRLIPLDT</sequence>
<dbReference type="AlphaFoldDB" id="A0A976FNU6"/>
<dbReference type="GeneID" id="94348528"/>